<proteinExistence type="predicted"/>
<evidence type="ECO:0000256" key="1">
    <source>
        <dbReference type="SAM" id="MobiDB-lite"/>
    </source>
</evidence>
<feature type="region of interest" description="Disordered" evidence="1">
    <location>
        <begin position="444"/>
        <end position="465"/>
    </location>
</feature>
<dbReference type="AlphaFoldDB" id="A0A9N9RZI0"/>
<evidence type="ECO:0000313" key="2">
    <source>
        <dbReference type="EMBL" id="CAG9806280.1"/>
    </source>
</evidence>
<feature type="compositionally biased region" description="Basic and acidic residues" evidence="1">
    <location>
        <begin position="72"/>
        <end position="88"/>
    </location>
</feature>
<dbReference type="EMBL" id="OU895879">
    <property type="protein sequence ID" value="CAG9806280.1"/>
    <property type="molecule type" value="Genomic_DNA"/>
</dbReference>
<reference evidence="2" key="2">
    <citation type="submission" date="2022-10" db="EMBL/GenBank/DDBJ databases">
        <authorList>
            <consortium name="ENA_rothamsted_submissions"/>
            <consortium name="culmorum"/>
            <person name="King R."/>
        </authorList>
    </citation>
    <scope>NUCLEOTIDE SEQUENCE</scope>
</reference>
<feature type="region of interest" description="Disordered" evidence="1">
    <location>
        <begin position="72"/>
        <end position="123"/>
    </location>
</feature>
<accession>A0A9N9RZI0</accession>
<feature type="compositionally biased region" description="Basic and acidic residues" evidence="1">
    <location>
        <begin position="28"/>
        <end position="40"/>
    </location>
</feature>
<keyword evidence="3" id="KW-1185">Reference proteome</keyword>
<sequence length="628" mass="70557">MNNSENLKPLGEGRGSKEADAEAIASSYREKVSLTEDLKNDSLLNPHKERRSTSPQRICRCSKIKMLREKTLEKIRKSMEAENERRSTATDNQTSGLIKAEEKNSTNAESISSKESKTISSKLPVENMPLKEALRISLESSIESTSLKEFKKISSKVSAESSESLIFSSKLPIESISSKESARISSKFPAESMSPKKSTRISSILPTETEKPYRISDFPSVSQSIQVTTIQDDDIFDDIDKFHKRELERIQARKSTRESRYTEIFCNDICGSFEPLVNEDPIRDSKRSSKEQRYSNIYDNDMFGMPVDFRESLEFFNRDQLKLVTLEPEMNIGALKVPKTASSYNSSLECVEASGEKSSIQVPKLDLTQSTRVTRSTDVINNDILDSIALKTKTTQTSSVNGSKLSVVTIPQTKYDTRRSIADKRYTEIFDNDMLGNIKQQQDLIETSSRQSSEPRSIAPDLQSQISRKQSLSKISSDNLSEFIYKVTSAACEITSQLGESTCKIKQHDIVERSPTRHSCSQRYKVCSDSCTSHLKPHPCSLEAPLCSPSCATCKPFTESIQRSSAQYDADDERSSLLLNKKDIGTPLNSSIQPQQDQTPESSKIYNIERVCSCSQKYPKLFENVLSK</sequence>
<protein>
    <submittedName>
        <fullName evidence="2">Uncharacterized protein</fullName>
    </submittedName>
</protein>
<feature type="compositionally biased region" description="Polar residues" evidence="1">
    <location>
        <begin position="444"/>
        <end position="455"/>
    </location>
</feature>
<organism evidence="2 3">
    <name type="scientific">Chironomus riparius</name>
    <dbReference type="NCBI Taxonomy" id="315576"/>
    <lineage>
        <taxon>Eukaryota</taxon>
        <taxon>Metazoa</taxon>
        <taxon>Ecdysozoa</taxon>
        <taxon>Arthropoda</taxon>
        <taxon>Hexapoda</taxon>
        <taxon>Insecta</taxon>
        <taxon>Pterygota</taxon>
        <taxon>Neoptera</taxon>
        <taxon>Endopterygota</taxon>
        <taxon>Diptera</taxon>
        <taxon>Nematocera</taxon>
        <taxon>Chironomoidea</taxon>
        <taxon>Chironomidae</taxon>
        <taxon>Chironominae</taxon>
        <taxon>Chironomus</taxon>
    </lineage>
</organism>
<reference evidence="2" key="1">
    <citation type="submission" date="2022-01" db="EMBL/GenBank/DDBJ databases">
        <authorList>
            <person name="King R."/>
        </authorList>
    </citation>
    <scope>NUCLEOTIDE SEQUENCE</scope>
</reference>
<feature type="region of interest" description="Disordered" evidence="1">
    <location>
        <begin position="1"/>
        <end position="59"/>
    </location>
</feature>
<evidence type="ECO:0000313" key="3">
    <source>
        <dbReference type="Proteomes" id="UP001153620"/>
    </source>
</evidence>
<gene>
    <name evidence="2" type="ORF">CHIRRI_LOCUS9140</name>
</gene>
<name>A0A9N9RZI0_9DIPT</name>
<dbReference type="Proteomes" id="UP001153620">
    <property type="component" value="Chromosome 3"/>
</dbReference>